<evidence type="ECO:0000313" key="2">
    <source>
        <dbReference type="Proteomes" id="UP000789831"/>
    </source>
</evidence>
<name>A0A9N9G1U3_9GLOM</name>
<accession>A0A9N9G1U3</accession>
<sequence length="121" mass="13779">MLFEFVQGMGMNELYWEHRDFNPKLLASAAKVSNEIQQLDIGLNSEETEYLTIDLKQNLDGSSIPVTIIELRIEMKLQFDSDSFKQFLDNSSAKITILGLPYAKFFSNDHLEAVTKSLSVL</sequence>
<protein>
    <submittedName>
        <fullName evidence="1">5791_t:CDS:1</fullName>
    </submittedName>
</protein>
<proteinExistence type="predicted"/>
<evidence type="ECO:0000313" key="1">
    <source>
        <dbReference type="EMBL" id="CAG8571592.1"/>
    </source>
</evidence>
<reference evidence="1" key="1">
    <citation type="submission" date="2021-06" db="EMBL/GenBank/DDBJ databases">
        <authorList>
            <person name="Kallberg Y."/>
            <person name="Tangrot J."/>
            <person name="Rosling A."/>
        </authorList>
    </citation>
    <scope>NUCLEOTIDE SEQUENCE</scope>
    <source>
        <strain evidence="1">MT106</strain>
    </source>
</reference>
<organism evidence="1 2">
    <name type="scientific">Ambispora gerdemannii</name>
    <dbReference type="NCBI Taxonomy" id="144530"/>
    <lineage>
        <taxon>Eukaryota</taxon>
        <taxon>Fungi</taxon>
        <taxon>Fungi incertae sedis</taxon>
        <taxon>Mucoromycota</taxon>
        <taxon>Glomeromycotina</taxon>
        <taxon>Glomeromycetes</taxon>
        <taxon>Archaeosporales</taxon>
        <taxon>Ambisporaceae</taxon>
        <taxon>Ambispora</taxon>
    </lineage>
</organism>
<comment type="caution">
    <text evidence="1">The sequence shown here is derived from an EMBL/GenBank/DDBJ whole genome shotgun (WGS) entry which is preliminary data.</text>
</comment>
<gene>
    <name evidence="1" type="ORF">AGERDE_LOCUS7665</name>
</gene>
<dbReference type="EMBL" id="CAJVPL010001447">
    <property type="protein sequence ID" value="CAG8571592.1"/>
    <property type="molecule type" value="Genomic_DNA"/>
</dbReference>
<dbReference type="Proteomes" id="UP000789831">
    <property type="component" value="Unassembled WGS sequence"/>
</dbReference>
<keyword evidence="2" id="KW-1185">Reference proteome</keyword>
<dbReference type="AlphaFoldDB" id="A0A9N9G1U3"/>